<dbReference type="Proteomes" id="UP000193689">
    <property type="component" value="Unassembled WGS sequence"/>
</dbReference>
<evidence type="ECO:0000256" key="2">
    <source>
        <dbReference type="ARBA" id="ARBA00023163"/>
    </source>
</evidence>
<dbReference type="EMBL" id="MCFJ01000008">
    <property type="protein sequence ID" value="ORY63261.1"/>
    <property type="molecule type" value="Genomic_DNA"/>
</dbReference>
<proteinExistence type="predicted"/>
<comment type="caution">
    <text evidence="5">The sequence shown here is derived from an EMBL/GenBank/DDBJ whole genome shotgun (WGS) entry which is preliminary data.</text>
</comment>
<dbReference type="AlphaFoldDB" id="A0A1Y2DVF8"/>
<keyword evidence="3" id="KW-0539">Nucleus</keyword>
<evidence type="ECO:0000256" key="3">
    <source>
        <dbReference type="ARBA" id="ARBA00023242"/>
    </source>
</evidence>
<organism evidence="5 6">
    <name type="scientific">Pseudomassariella vexata</name>
    <dbReference type="NCBI Taxonomy" id="1141098"/>
    <lineage>
        <taxon>Eukaryota</taxon>
        <taxon>Fungi</taxon>
        <taxon>Dikarya</taxon>
        <taxon>Ascomycota</taxon>
        <taxon>Pezizomycotina</taxon>
        <taxon>Sordariomycetes</taxon>
        <taxon>Xylariomycetidae</taxon>
        <taxon>Amphisphaeriales</taxon>
        <taxon>Pseudomassariaceae</taxon>
        <taxon>Pseudomassariella</taxon>
    </lineage>
</organism>
<dbReference type="InterPro" id="IPR036864">
    <property type="entry name" value="Zn2-C6_fun-type_DNA-bd_sf"/>
</dbReference>
<dbReference type="RefSeq" id="XP_040714918.1">
    <property type="nucleotide sequence ID" value="XM_040865098.1"/>
</dbReference>
<keyword evidence="2" id="KW-0804">Transcription</keyword>
<gene>
    <name evidence="5" type="ORF">BCR38DRAFT_516424</name>
</gene>
<dbReference type="OrthoDB" id="5392779at2759"/>
<accession>A0A1Y2DVF8</accession>
<dbReference type="PANTHER" id="PTHR47840">
    <property type="entry name" value="ZN(II)2CYS6 TRANSCRIPTION FACTOR (EUROFUNG)-RELATED"/>
    <property type="match status" value="1"/>
</dbReference>
<reference evidence="5 6" key="1">
    <citation type="submission" date="2016-07" db="EMBL/GenBank/DDBJ databases">
        <title>Pervasive Adenine N6-methylation of Active Genes in Fungi.</title>
        <authorList>
            <consortium name="DOE Joint Genome Institute"/>
            <person name="Mondo S.J."/>
            <person name="Dannebaum R.O."/>
            <person name="Kuo R.C."/>
            <person name="Labutti K."/>
            <person name="Haridas S."/>
            <person name="Kuo A."/>
            <person name="Salamov A."/>
            <person name="Ahrendt S.R."/>
            <person name="Lipzen A."/>
            <person name="Sullivan W."/>
            <person name="Andreopoulos W.B."/>
            <person name="Clum A."/>
            <person name="Lindquist E."/>
            <person name="Daum C."/>
            <person name="Ramamoorthy G.K."/>
            <person name="Gryganskyi A."/>
            <person name="Culley D."/>
            <person name="Magnuson J.K."/>
            <person name="James T.Y."/>
            <person name="O'Malley M.A."/>
            <person name="Stajich J.E."/>
            <person name="Spatafora J.W."/>
            <person name="Visel A."/>
            <person name="Grigoriev I.V."/>
        </authorList>
    </citation>
    <scope>NUCLEOTIDE SEQUENCE [LARGE SCALE GENOMIC DNA]</scope>
    <source>
        <strain evidence="5 6">CBS 129021</strain>
    </source>
</reference>
<dbReference type="Gene3D" id="4.10.240.10">
    <property type="entry name" value="Zn(2)-C6 fungal-type DNA-binding domain"/>
    <property type="match status" value="1"/>
</dbReference>
<sequence>MIDDLNEDPTTAVPSNATMDDSLNQAKRRKVRKGTRSFWECKRQKIRCIFTSPDDVTCTGCQRRHAPCISQEMPEDFSPARKGNRHLGQRISRVEGFMKDFLASKHVGATSQVEEQPWQDNYGARATHSNNSEPSSIWAPLTPTESLGEFAPTSSIFTTDAQGVSGQAELKTVLYHLISAFPAEGDAKILLRESLKPSRYTLLLNTQPHSKLTHEKLAASYSPAELSGPQTHPVIWAKLMLIFAITLQSPCGENFPGLSEPQSVLMRRLTTAATTWVTTKEERHGTVESLICIMLEGVFQVNSSNLRRAWVVYRRALTVA</sequence>
<name>A0A1Y2DVF8_9PEZI</name>
<protein>
    <recommendedName>
        <fullName evidence="7">Zn(2)-C6 fungal-type domain-containing protein</fullName>
    </recommendedName>
</protein>
<dbReference type="SUPFAM" id="SSF57701">
    <property type="entry name" value="Zn2/Cys6 DNA-binding domain"/>
    <property type="match status" value="1"/>
</dbReference>
<evidence type="ECO:0000256" key="4">
    <source>
        <dbReference type="SAM" id="MobiDB-lite"/>
    </source>
</evidence>
<dbReference type="GO" id="GO:0000981">
    <property type="term" value="F:DNA-binding transcription factor activity, RNA polymerase II-specific"/>
    <property type="evidence" value="ECO:0007669"/>
    <property type="project" value="InterPro"/>
</dbReference>
<keyword evidence="1" id="KW-0805">Transcription regulation</keyword>
<dbReference type="InterPro" id="IPR001138">
    <property type="entry name" value="Zn2Cys6_DnaBD"/>
</dbReference>
<dbReference type="CDD" id="cd00067">
    <property type="entry name" value="GAL4"/>
    <property type="match status" value="1"/>
</dbReference>
<dbReference type="InParanoid" id="A0A1Y2DVF8"/>
<evidence type="ECO:0000256" key="1">
    <source>
        <dbReference type="ARBA" id="ARBA00023015"/>
    </source>
</evidence>
<dbReference type="STRING" id="1141098.A0A1Y2DVF8"/>
<feature type="compositionally biased region" description="Polar residues" evidence="4">
    <location>
        <begin position="8"/>
        <end position="25"/>
    </location>
</feature>
<dbReference type="GO" id="GO:0008270">
    <property type="term" value="F:zinc ion binding"/>
    <property type="evidence" value="ECO:0007669"/>
    <property type="project" value="InterPro"/>
</dbReference>
<evidence type="ECO:0008006" key="7">
    <source>
        <dbReference type="Google" id="ProtNLM"/>
    </source>
</evidence>
<dbReference type="PANTHER" id="PTHR47840:SF1">
    <property type="entry name" value="ZN(II)2CYS6 TRANSCRIPTION FACTOR (EUROFUNG)"/>
    <property type="match status" value="1"/>
</dbReference>
<feature type="region of interest" description="Disordered" evidence="4">
    <location>
        <begin position="1"/>
        <end position="29"/>
    </location>
</feature>
<keyword evidence="6" id="KW-1185">Reference proteome</keyword>
<evidence type="ECO:0000313" key="5">
    <source>
        <dbReference type="EMBL" id="ORY63261.1"/>
    </source>
</evidence>
<dbReference type="GeneID" id="63781310"/>
<evidence type="ECO:0000313" key="6">
    <source>
        <dbReference type="Proteomes" id="UP000193689"/>
    </source>
</evidence>